<evidence type="ECO:0000256" key="2">
    <source>
        <dbReference type="ARBA" id="ARBA00023134"/>
    </source>
</evidence>
<dbReference type="PANTHER" id="PTHR24072">
    <property type="entry name" value="RHO FAMILY GTPASE"/>
    <property type="match status" value="1"/>
</dbReference>
<dbReference type="SUPFAM" id="SSF52540">
    <property type="entry name" value="P-loop containing nucleoside triphosphate hydrolases"/>
    <property type="match status" value="1"/>
</dbReference>
<dbReference type="GO" id="GO:0035006">
    <property type="term" value="P:melanization defense response"/>
    <property type="evidence" value="ECO:0007669"/>
    <property type="project" value="UniProtKB-ARBA"/>
</dbReference>
<reference evidence="3" key="1">
    <citation type="submission" date="2020-07" db="EMBL/GenBank/DDBJ databases">
        <title>Multicomponent nature underlies the extraordinary mechanical properties of spider dragline silk.</title>
        <authorList>
            <person name="Kono N."/>
            <person name="Nakamura H."/>
            <person name="Mori M."/>
            <person name="Yoshida Y."/>
            <person name="Ohtoshi R."/>
            <person name="Malay A.D."/>
            <person name="Moran D.A.P."/>
            <person name="Tomita M."/>
            <person name="Numata K."/>
            <person name="Arakawa K."/>
        </authorList>
    </citation>
    <scope>NUCLEOTIDE SEQUENCE</scope>
</reference>
<dbReference type="GO" id="GO:0007264">
    <property type="term" value="P:small GTPase-mediated signal transduction"/>
    <property type="evidence" value="ECO:0007669"/>
    <property type="project" value="InterPro"/>
</dbReference>
<accession>A0A8X6JM33</accession>
<dbReference type="InterPro" id="IPR001806">
    <property type="entry name" value="Small_GTPase"/>
</dbReference>
<dbReference type="GO" id="GO:0003006">
    <property type="term" value="P:developmental process involved in reproduction"/>
    <property type="evidence" value="ECO:0007669"/>
    <property type="project" value="UniProtKB-ARBA"/>
</dbReference>
<dbReference type="EMBL" id="BMAO01009436">
    <property type="protein sequence ID" value="GFR30908.1"/>
    <property type="molecule type" value="Genomic_DNA"/>
</dbReference>
<dbReference type="Proteomes" id="UP000887116">
    <property type="component" value="Unassembled WGS sequence"/>
</dbReference>
<dbReference type="GO" id="GO:0022412">
    <property type="term" value="P:cellular process involved in reproduction in multicellular organism"/>
    <property type="evidence" value="ECO:0007669"/>
    <property type="project" value="UniProtKB-ARBA"/>
</dbReference>
<dbReference type="GO" id="GO:0003924">
    <property type="term" value="F:GTPase activity"/>
    <property type="evidence" value="ECO:0007669"/>
    <property type="project" value="InterPro"/>
</dbReference>
<dbReference type="GO" id="GO:0035099">
    <property type="term" value="P:hemocyte migration"/>
    <property type="evidence" value="ECO:0007669"/>
    <property type="project" value="UniProtKB-ARBA"/>
</dbReference>
<dbReference type="SMART" id="SM00174">
    <property type="entry name" value="RHO"/>
    <property type="match status" value="1"/>
</dbReference>
<dbReference type="GO" id="GO:0001667">
    <property type="term" value="P:ameboidal-type cell migration"/>
    <property type="evidence" value="ECO:0007669"/>
    <property type="project" value="UniProtKB-ARBA"/>
</dbReference>
<evidence type="ECO:0000313" key="3">
    <source>
        <dbReference type="EMBL" id="GFR30908.1"/>
    </source>
</evidence>
<evidence type="ECO:0000313" key="4">
    <source>
        <dbReference type="Proteomes" id="UP000887116"/>
    </source>
</evidence>
<dbReference type="AlphaFoldDB" id="A0A8X6JM33"/>
<keyword evidence="1" id="KW-0547">Nucleotide-binding</keyword>
<evidence type="ECO:0000256" key="1">
    <source>
        <dbReference type="ARBA" id="ARBA00022741"/>
    </source>
</evidence>
<dbReference type="Pfam" id="PF00071">
    <property type="entry name" value="Ras"/>
    <property type="match status" value="1"/>
</dbReference>
<organism evidence="3 4">
    <name type="scientific">Trichonephila clavata</name>
    <name type="common">Joro spider</name>
    <name type="synonym">Nephila clavata</name>
    <dbReference type="NCBI Taxonomy" id="2740835"/>
    <lineage>
        <taxon>Eukaryota</taxon>
        <taxon>Metazoa</taxon>
        <taxon>Ecdysozoa</taxon>
        <taxon>Arthropoda</taxon>
        <taxon>Chelicerata</taxon>
        <taxon>Arachnida</taxon>
        <taxon>Araneae</taxon>
        <taxon>Araneomorphae</taxon>
        <taxon>Entelegynae</taxon>
        <taxon>Araneoidea</taxon>
        <taxon>Nephilidae</taxon>
        <taxon>Trichonephila</taxon>
    </lineage>
</organism>
<dbReference type="InterPro" id="IPR003578">
    <property type="entry name" value="Small_GTPase_Rho"/>
</dbReference>
<dbReference type="GO" id="GO:0005525">
    <property type="term" value="F:GTP binding"/>
    <property type="evidence" value="ECO:0007669"/>
    <property type="project" value="UniProtKB-KW"/>
</dbReference>
<dbReference type="PROSITE" id="PS51419">
    <property type="entry name" value="RAB"/>
    <property type="match status" value="1"/>
</dbReference>
<dbReference type="SMART" id="SM00175">
    <property type="entry name" value="RAB"/>
    <property type="match status" value="1"/>
</dbReference>
<name>A0A8X6JM33_TRICU</name>
<dbReference type="InterPro" id="IPR027417">
    <property type="entry name" value="P-loop_NTPase"/>
</dbReference>
<dbReference type="OrthoDB" id="25896at2759"/>
<protein>
    <submittedName>
        <fullName evidence="3">Uncharacterized protein</fullName>
    </submittedName>
</protein>
<proteinExistence type="predicted"/>
<keyword evidence="4" id="KW-1185">Reference proteome</keyword>
<sequence>MACAFEEADEKEEILKLAGLSKSTKREEGEIKFVVVGNKECGKSSFIEYFLMQENSHTEIPTLEPKLKVMFTDHQLLNLVFRELPPSDSEFHRDVRARAYPGSEVVFLCFAIDDRQSFGDIFKWHAEAKTYVPDAKFFVIGCKMDTRVDDGSESREEGLNTSSSIQAIKYYECSAVSGFCEALNIKDFFNHS</sequence>
<gene>
    <name evidence="3" type="primary">AVEN_240069_1</name>
    <name evidence="3" type="ORF">TNCT_558961</name>
</gene>
<comment type="caution">
    <text evidence="3">The sequence shown here is derived from an EMBL/GenBank/DDBJ whole genome shotgun (WGS) entry which is preliminary data.</text>
</comment>
<dbReference type="Gene3D" id="3.40.50.300">
    <property type="entry name" value="P-loop containing nucleotide triphosphate hydrolases"/>
    <property type="match status" value="1"/>
</dbReference>
<keyword evidence="2" id="KW-0342">GTP-binding</keyword>